<dbReference type="InterPro" id="IPR011335">
    <property type="entry name" value="Restrct_endonuc-II-like"/>
</dbReference>
<dbReference type="eggNOG" id="COG4636">
    <property type="taxonomic scope" value="Bacteria"/>
</dbReference>
<name>A0A073CIC1_PLAA1</name>
<dbReference type="RefSeq" id="WP_042154849.1">
    <property type="nucleotide sequence ID" value="NZ_CM002803.1"/>
</dbReference>
<dbReference type="EMBL" id="CM002803">
    <property type="protein sequence ID" value="KEI67672.1"/>
    <property type="molecule type" value="Genomic_DNA"/>
</dbReference>
<evidence type="ECO:0000313" key="2">
    <source>
        <dbReference type="EMBL" id="KEI67672.1"/>
    </source>
</evidence>
<dbReference type="HOGENOM" id="CLU_107036_0_0_3"/>
<dbReference type="PATRIC" id="fig|388467.6.peg.2746"/>
<dbReference type="InterPro" id="IPR012296">
    <property type="entry name" value="Nuclease_put_TT1808"/>
</dbReference>
<dbReference type="PANTHER" id="PTHR34107:SF5">
    <property type="entry name" value="SLL1355 PROTEIN"/>
    <property type="match status" value="1"/>
</dbReference>
<dbReference type="SUPFAM" id="SSF52980">
    <property type="entry name" value="Restriction endonuclease-like"/>
    <property type="match status" value="1"/>
</dbReference>
<dbReference type="STRING" id="388467.A19Y_2800"/>
<proteinExistence type="predicted"/>
<sequence length="190" mass="21318">MVQILNKTLSLEEFLNLPETKPANEYINGQIIQKPMPQGKHSKLQGKLVTVINNMAEEQAIALALPELRCTFGGRSIIPDVVVFVWERIPLDNDGDIANSFKAHPDWTIEILSPEQSTIKVTSNILHCLNCGCQMGWLIVPEEKSIFVYPSGQQPLFLDELDAVIPVPQFISNLTITLRDILSWLKVNLT</sequence>
<feature type="domain" description="Putative restriction endonuclease" evidence="1">
    <location>
        <begin position="11"/>
        <end position="178"/>
    </location>
</feature>
<gene>
    <name evidence="2" type="ORF">A19Y_2800</name>
</gene>
<dbReference type="PANTHER" id="PTHR34107">
    <property type="entry name" value="SLL0198 PROTEIN-RELATED"/>
    <property type="match status" value="1"/>
</dbReference>
<dbReference type="InterPro" id="IPR008538">
    <property type="entry name" value="Uma2"/>
</dbReference>
<dbReference type="AlphaFoldDB" id="A0A073CIC1"/>
<protein>
    <recommendedName>
        <fullName evidence="1">Putative restriction endonuclease domain-containing protein</fullName>
    </recommendedName>
</protein>
<evidence type="ECO:0000313" key="3">
    <source>
        <dbReference type="Proteomes" id="UP000027395"/>
    </source>
</evidence>
<accession>A0A073CIC1</accession>
<reference evidence="2 3" key="1">
    <citation type="journal article" date="2014" name="Appl. Environ. Microbiol.">
        <title>Elucidation of insertion elements encoded on plasmids and in vitro construction of shuttle vectors from the toxic cyanobacterium Planktothrix.</title>
        <authorList>
            <person name="Christiansen G."/>
            <person name="Goesmann A."/>
            <person name="Kurmayer R."/>
        </authorList>
    </citation>
    <scope>NUCLEOTIDE SEQUENCE [LARGE SCALE GENOMIC DNA]</scope>
    <source>
        <strain evidence="2 3">NIVA-CYA 126/8</strain>
    </source>
</reference>
<evidence type="ECO:0000259" key="1">
    <source>
        <dbReference type="Pfam" id="PF05685"/>
    </source>
</evidence>
<dbReference type="Proteomes" id="UP000027395">
    <property type="component" value="Chromosome"/>
</dbReference>
<dbReference type="GeneID" id="77288739"/>
<dbReference type="Gene3D" id="3.90.1570.10">
    <property type="entry name" value="tt1808, chain A"/>
    <property type="match status" value="1"/>
</dbReference>
<dbReference type="Pfam" id="PF05685">
    <property type="entry name" value="Uma2"/>
    <property type="match status" value="1"/>
</dbReference>
<dbReference type="CDD" id="cd06260">
    <property type="entry name" value="DUF820-like"/>
    <property type="match status" value="1"/>
</dbReference>
<organism evidence="2 3">
    <name type="scientific">Planktothrix agardhii (strain NIVA-CYA 126/8)</name>
    <dbReference type="NCBI Taxonomy" id="388467"/>
    <lineage>
        <taxon>Bacteria</taxon>
        <taxon>Bacillati</taxon>
        <taxon>Cyanobacteriota</taxon>
        <taxon>Cyanophyceae</taxon>
        <taxon>Oscillatoriophycideae</taxon>
        <taxon>Oscillatoriales</taxon>
        <taxon>Microcoleaceae</taxon>
        <taxon>Planktothrix</taxon>
    </lineage>
</organism>
<keyword evidence="3" id="KW-1185">Reference proteome</keyword>